<accession>A0A1Z8B3B7</accession>
<evidence type="ECO:0000313" key="1">
    <source>
        <dbReference type="EMBL" id="OUS17060.1"/>
    </source>
</evidence>
<dbReference type="Proteomes" id="UP000196102">
    <property type="component" value="Unassembled WGS sequence"/>
</dbReference>
<reference evidence="2" key="1">
    <citation type="journal article" date="2017" name="Proc. Natl. Acad. Sci. U.S.A.">
        <title>Simulation of Deepwater Horizon oil plume reveals substrate specialization within a complex community of hydrocarbon-degraders.</title>
        <authorList>
            <person name="Hu P."/>
            <person name="Dubinsky E.A."/>
            <person name="Probst A.J."/>
            <person name="Wang J."/>
            <person name="Sieber C.M.K."/>
            <person name="Tom L.M."/>
            <person name="Gardinali P."/>
            <person name="Banfield J.F."/>
            <person name="Atlas R.M."/>
            <person name="Andersen G.L."/>
        </authorList>
    </citation>
    <scope>NUCLEOTIDE SEQUENCE [LARGE SCALE GENOMIC DNA]</scope>
</reference>
<comment type="caution">
    <text evidence="1">The sequence shown here is derived from an EMBL/GenBank/DDBJ whole genome shotgun (WGS) entry which is preliminary data.</text>
</comment>
<dbReference type="AlphaFoldDB" id="A0A1Z8B3B7"/>
<sequence>MPYNIPSGSQSNSSGVALARSQNWAFNPPSIDVISSLHILQAQPAAVTLSVSIRDMLASSLATTHSDFNLGITLVQDADALDLFALSSSTHTISNPILLDAAVLLSMQLEVAFVDPTILLEGRYSGYIRFSITATNNSTSIVEEVDLREYSLNLERTGSTTNLLTPRTVNMAYIQGGVSPVLDFDIIPAAASSGSLGYVLSHQGDTVVTLAGTSTSNPPFTLITGDGAVSGTLALDTTIWDSKSLGIHDTVINAIFPDWNVILGMDVNVAVFNAPGAIVAPDVLEFSTLVPDNPQEKFIDIFSTNGFTITAPPWILLSQSSGVDSARIGVMPIDVSNFIQGTYQGMVVITASGNIYEVEVIYQVNDQLETTIDLMDVNFTKDNLYLQVNGYDFNHFLQVESTIKTYDIAGTEFVTTDVVRVPFFNSSARYDVGEFIHESMRWIKDPQAAALGVLDPLSAPARGLYQKLGFVDFNLKVIDRRNQTVRFIRNLNGTKWAPGRSPFNDSNGYHFQNFNDAVARITTEGFGIINIFSKEASSLVLFKNNVEIDSFVLNGGDLPSSRLLIYGGNYLPGDIIKAQINYGTPAIPQLLEKFFVVYPKTDYSCHFLFRTSYNTLEILQCTGKILGFVEYSRQSNTVLKNGVDIINHIQTNRVDPLKVNTGFIPEDQRYMLDVFKRSLAVWLVVPQYTQPIPVSIESTELSHSDNDRFLHAYDCEFKINRDIDEQIYLF</sequence>
<protein>
    <submittedName>
        <fullName evidence="1">Uncharacterized protein</fullName>
    </submittedName>
</protein>
<name>A0A1Z8B3B7_9FLAO</name>
<organism evidence="1 2">
    <name type="scientific">Nonlabens dokdonensis</name>
    <dbReference type="NCBI Taxonomy" id="328515"/>
    <lineage>
        <taxon>Bacteria</taxon>
        <taxon>Pseudomonadati</taxon>
        <taxon>Bacteroidota</taxon>
        <taxon>Flavobacteriia</taxon>
        <taxon>Flavobacteriales</taxon>
        <taxon>Flavobacteriaceae</taxon>
        <taxon>Nonlabens</taxon>
    </lineage>
</organism>
<dbReference type="EMBL" id="MAAX01000084">
    <property type="protein sequence ID" value="OUS17060.1"/>
    <property type="molecule type" value="Genomic_DNA"/>
</dbReference>
<gene>
    <name evidence="1" type="ORF">A9Q93_05100</name>
</gene>
<evidence type="ECO:0000313" key="2">
    <source>
        <dbReference type="Proteomes" id="UP000196102"/>
    </source>
</evidence>
<proteinExistence type="predicted"/>
<dbReference type="RefSeq" id="WP_303686318.1">
    <property type="nucleotide sequence ID" value="NZ_CAJXYO010000049.1"/>
</dbReference>